<evidence type="ECO:0000256" key="2">
    <source>
        <dbReference type="ARBA" id="ARBA00022448"/>
    </source>
</evidence>
<comment type="subcellular location">
    <subcellularLocation>
        <location evidence="1">Cell membrane</location>
        <topology evidence="1">Peripheral membrane protein</topology>
    </subcellularLocation>
</comment>
<keyword evidence="5" id="KW-0547">Nucleotide-binding</keyword>
<proteinExistence type="predicted"/>
<dbReference type="GO" id="GO:0005886">
    <property type="term" value="C:plasma membrane"/>
    <property type="evidence" value="ECO:0007669"/>
    <property type="project" value="UniProtKB-SubCell"/>
</dbReference>
<comment type="caution">
    <text evidence="10">The sequence shown here is derived from an EMBL/GenBank/DDBJ whole genome shotgun (WGS) entry which is preliminary data.</text>
</comment>
<dbReference type="GO" id="GO:0005524">
    <property type="term" value="F:ATP binding"/>
    <property type="evidence" value="ECO:0007669"/>
    <property type="project" value="UniProtKB-KW"/>
</dbReference>
<dbReference type="PROSITE" id="PS50893">
    <property type="entry name" value="ABC_TRANSPORTER_2"/>
    <property type="match status" value="2"/>
</dbReference>
<dbReference type="InterPro" id="IPR017871">
    <property type="entry name" value="ABC_transporter-like_CS"/>
</dbReference>
<name>A0A0F9LJ17_9ZZZZ</name>
<dbReference type="GO" id="GO:0016887">
    <property type="term" value="F:ATP hydrolysis activity"/>
    <property type="evidence" value="ECO:0007669"/>
    <property type="project" value="InterPro"/>
</dbReference>
<evidence type="ECO:0000256" key="7">
    <source>
        <dbReference type="ARBA" id="ARBA00022967"/>
    </source>
</evidence>
<organism evidence="10">
    <name type="scientific">marine sediment metagenome</name>
    <dbReference type="NCBI Taxonomy" id="412755"/>
    <lineage>
        <taxon>unclassified sequences</taxon>
        <taxon>metagenomes</taxon>
        <taxon>ecological metagenomes</taxon>
    </lineage>
</organism>
<sequence length="522" mass="57524">MKATFKSNNSQNAQGPLIALRGITKSFPGVIANDQVDLDIYSGEVHSLLGENGAGKSVLMKILYGFYRADAGQILLNGVPISIQSPHDARKVGIGMVFQDLNLIPVFSVAENIALFLPDLKTVLNPKEIERRIIEISERYNLKVDPHALVSQISIGEQQKVEILKLLLSDARLLILDEPTRVLAPHEVEALFGVLDNLRKDGYAIILITHKLKEVLECADRISVMRSGRVVGTMLRAEASADKLVALMFEKALAGLKVNPKHDADKALEPLLELQDVETHSEGTRSSLKGIDLKIYPGEIVGVAGVSGNGQKELCDVVLGMESCTKGQKLLYGNDLTNRSIQTMRKNGVAFIPENPLSMASVPFMTVLENMALTNTWRYARRGGFSMDWKAVKADIEETEKRLGFTVTLYALAKSLSGGNLQRMVIVREMTHSPRLIIASYLTRGLDVQSTIGARQVLIQARERGAGVMLISEDLDELFTLSDRLIVLYCGKIVGEFKPEETDIYQVGHLMTGHEVQHATER</sequence>
<dbReference type="InterPro" id="IPR027417">
    <property type="entry name" value="P-loop_NTPase"/>
</dbReference>
<dbReference type="InterPro" id="IPR050107">
    <property type="entry name" value="ABC_carbohydrate_import_ATPase"/>
</dbReference>
<protein>
    <recommendedName>
        <fullName evidence="9">ABC transporter domain-containing protein</fullName>
    </recommendedName>
</protein>
<dbReference type="PANTHER" id="PTHR43790:SF4">
    <property type="entry name" value="GUANOSINE IMPORT ATP-BINDING PROTEIN NUPO"/>
    <property type="match status" value="1"/>
</dbReference>
<feature type="domain" description="ABC transporter" evidence="9">
    <location>
        <begin position="272"/>
        <end position="515"/>
    </location>
</feature>
<evidence type="ECO:0000256" key="5">
    <source>
        <dbReference type="ARBA" id="ARBA00022741"/>
    </source>
</evidence>
<keyword evidence="7" id="KW-1278">Translocase</keyword>
<accession>A0A0F9LJ17</accession>
<evidence type="ECO:0000256" key="4">
    <source>
        <dbReference type="ARBA" id="ARBA00022737"/>
    </source>
</evidence>
<dbReference type="InterPro" id="IPR003593">
    <property type="entry name" value="AAA+_ATPase"/>
</dbReference>
<keyword evidence="4" id="KW-0677">Repeat</keyword>
<keyword evidence="2" id="KW-0813">Transport</keyword>
<reference evidence="10" key="1">
    <citation type="journal article" date="2015" name="Nature">
        <title>Complex archaea that bridge the gap between prokaryotes and eukaryotes.</title>
        <authorList>
            <person name="Spang A."/>
            <person name="Saw J.H."/>
            <person name="Jorgensen S.L."/>
            <person name="Zaremba-Niedzwiedzka K."/>
            <person name="Martijn J."/>
            <person name="Lind A.E."/>
            <person name="van Eijk R."/>
            <person name="Schleper C."/>
            <person name="Guy L."/>
            <person name="Ettema T.J."/>
        </authorList>
    </citation>
    <scope>NUCLEOTIDE SEQUENCE</scope>
</reference>
<dbReference type="Pfam" id="PF00005">
    <property type="entry name" value="ABC_tran"/>
    <property type="match status" value="2"/>
</dbReference>
<dbReference type="InterPro" id="IPR003439">
    <property type="entry name" value="ABC_transporter-like_ATP-bd"/>
</dbReference>
<gene>
    <name evidence="10" type="ORF">LCGC14_1574340</name>
</gene>
<dbReference type="PANTHER" id="PTHR43790">
    <property type="entry name" value="CARBOHYDRATE TRANSPORT ATP-BINDING PROTEIN MG119-RELATED"/>
    <property type="match status" value="1"/>
</dbReference>
<dbReference type="EMBL" id="LAZR01012315">
    <property type="protein sequence ID" value="KKM27475.1"/>
    <property type="molecule type" value="Genomic_DNA"/>
</dbReference>
<evidence type="ECO:0000313" key="10">
    <source>
        <dbReference type="EMBL" id="KKM27475.1"/>
    </source>
</evidence>
<dbReference type="FunFam" id="3.40.50.300:FF:000127">
    <property type="entry name" value="Ribose import ATP-binding protein RbsA"/>
    <property type="match status" value="1"/>
</dbReference>
<dbReference type="AlphaFoldDB" id="A0A0F9LJ17"/>
<feature type="domain" description="ABC transporter" evidence="9">
    <location>
        <begin position="18"/>
        <end position="252"/>
    </location>
</feature>
<keyword evidence="6" id="KW-0067">ATP-binding</keyword>
<keyword evidence="8" id="KW-0472">Membrane</keyword>
<evidence type="ECO:0000256" key="6">
    <source>
        <dbReference type="ARBA" id="ARBA00022840"/>
    </source>
</evidence>
<keyword evidence="3" id="KW-1003">Cell membrane</keyword>
<evidence type="ECO:0000256" key="3">
    <source>
        <dbReference type="ARBA" id="ARBA00022475"/>
    </source>
</evidence>
<dbReference type="CDD" id="cd03215">
    <property type="entry name" value="ABC_Carb_Monos_II"/>
    <property type="match status" value="1"/>
</dbReference>
<dbReference type="SUPFAM" id="SSF52540">
    <property type="entry name" value="P-loop containing nucleoside triphosphate hydrolases"/>
    <property type="match status" value="2"/>
</dbReference>
<dbReference type="SMART" id="SM00382">
    <property type="entry name" value="AAA"/>
    <property type="match status" value="1"/>
</dbReference>
<dbReference type="Gene3D" id="3.40.50.300">
    <property type="entry name" value="P-loop containing nucleotide triphosphate hydrolases"/>
    <property type="match status" value="2"/>
</dbReference>
<dbReference type="CDD" id="cd03216">
    <property type="entry name" value="ABC_Carb_Monos_I"/>
    <property type="match status" value="1"/>
</dbReference>
<evidence type="ECO:0000259" key="9">
    <source>
        <dbReference type="PROSITE" id="PS50893"/>
    </source>
</evidence>
<dbReference type="PROSITE" id="PS00211">
    <property type="entry name" value="ABC_TRANSPORTER_1"/>
    <property type="match status" value="1"/>
</dbReference>
<evidence type="ECO:0000256" key="1">
    <source>
        <dbReference type="ARBA" id="ARBA00004202"/>
    </source>
</evidence>
<evidence type="ECO:0000256" key="8">
    <source>
        <dbReference type="ARBA" id="ARBA00023136"/>
    </source>
</evidence>